<dbReference type="EMBL" id="LUCH01003279">
    <property type="protein sequence ID" value="KAF5400333.1"/>
    <property type="molecule type" value="Genomic_DNA"/>
</dbReference>
<accession>A0A8J4T734</accession>
<gene>
    <name evidence="2" type="ORF">PHET_05723</name>
</gene>
<feature type="compositionally biased region" description="Polar residues" evidence="1">
    <location>
        <begin position="1"/>
        <end position="15"/>
    </location>
</feature>
<feature type="compositionally biased region" description="Basic and acidic residues" evidence="1">
    <location>
        <begin position="182"/>
        <end position="191"/>
    </location>
</feature>
<dbReference type="Proteomes" id="UP000748531">
    <property type="component" value="Unassembled WGS sequence"/>
</dbReference>
<evidence type="ECO:0000313" key="2">
    <source>
        <dbReference type="EMBL" id="KAF5400333.1"/>
    </source>
</evidence>
<keyword evidence="3" id="KW-1185">Reference proteome</keyword>
<dbReference type="GO" id="GO:0003351">
    <property type="term" value="P:epithelial cilium movement involved in extracellular fluid movement"/>
    <property type="evidence" value="ECO:0007669"/>
    <property type="project" value="TreeGrafter"/>
</dbReference>
<sequence length="772" mass="85420">MLAPQTQNLDTVTQSEEAHEQPGPEVNETSEKDPANKNNLKDSQSSYKNREDIESNGLMNLVKMIRPVGVILHNDEKPKETEIKRYLTSEGVVLIVCKVKDDNQFGIKLLFPDGNRMECHTSEWSKLKAIEQPKFLSDVEPPRSVLPRESQISQMMLEPKVDTGKASGTAHGVGKKSATSARTDRKKLDDRKQLGVEPLKLRISDSSSGCSASQSEYRKPDVVDPWLVTLASGERYWLKTPNPLGKLAKAHFKNASRAASSSSSLDCEKLVVSIEDAVDQMHKSGFETVTSSSLEVYRSYDPATGQTLLTRPEDGLTIVQASELGPPGLIVQHPDGTRQTQILCNPNRFPSFLASDKRGDNRDALHVDAMDEVDAQDLHLLIRTECPGFPALLLNRSTNELETSLFGCAPTASKLYTSAQGQHLLLHCGGGQLNVSPDGSVLYCSVPKTSFDGSEQTTLVTTYGMRSNGAATLFETIDPLGNAFTVDYLANCNVMLTMKDTEELADRIPNQSPHQNHTDSATSPDQMAVETSTTSSSSFRKKNKSDNYPTELFEYDEHVPLVFIQNPGTQEAVEWTRFRDACKLFANARQVETAPPEWSLYQLGSEQTVVTGHLTVKHEKTAPRGHCGEKSQKGTEQDTGAIFVQESHPNNSDVYSLTLMEPIVSYEPRPAYVQQCIIPKGLTSRDWQPNGREAIDQTFPPPKLGEKAGRGLDIIYPELDYLGSKKPLDLGVPLMSTHRTAVKQESGKNTQPHLLIRRLVQYQPLTDEKRTK</sequence>
<evidence type="ECO:0000313" key="3">
    <source>
        <dbReference type="Proteomes" id="UP000748531"/>
    </source>
</evidence>
<dbReference type="GO" id="GO:0005576">
    <property type="term" value="C:extracellular region"/>
    <property type="evidence" value="ECO:0007669"/>
    <property type="project" value="GOC"/>
</dbReference>
<dbReference type="AlphaFoldDB" id="A0A8J4T734"/>
<protein>
    <recommendedName>
        <fullName evidence="4">Sperm-associated antigen 17</fullName>
    </recommendedName>
</protein>
<feature type="region of interest" description="Disordered" evidence="1">
    <location>
        <begin position="508"/>
        <end position="544"/>
    </location>
</feature>
<evidence type="ECO:0008006" key="4">
    <source>
        <dbReference type="Google" id="ProtNLM"/>
    </source>
</evidence>
<dbReference type="GO" id="GO:1990716">
    <property type="term" value="C:axonemal central apparatus"/>
    <property type="evidence" value="ECO:0007669"/>
    <property type="project" value="TreeGrafter"/>
</dbReference>
<feature type="compositionally biased region" description="Polar residues" evidence="1">
    <location>
        <begin position="509"/>
        <end position="525"/>
    </location>
</feature>
<dbReference type="PANTHER" id="PTHR21963:SF1">
    <property type="entry name" value="SPERM-ASSOCIATED ANTIGEN 17"/>
    <property type="match status" value="1"/>
</dbReference>
<dbReference type="OrthoDB" id="10257153at2759"/>
<dbReference type="PANTHER" id="PTHR21963">
    <property type="entry name" value="PF6"/>
    <property type="match status" value="1"/>
</dbReference>
<feature type="region of interest" description="Disordered" evidence="1">
    <location>
        <begin position="161"/>
        <end position="191"/>
    </location>
</feature>
<name>A0A8J4T734_9TREM</name>
<evidence type="ECO:0000256" key="1">
    <source>
        <dbReference type="SAM" id="MobiDB-lite"/>
    </source>
</evidence>
<organism evidence="2 3">
    <name type="scientific">Paragonimus heterotremus</name>
    <dbReference type="NCBI Taxonomy" id="100268"/>
    <lineage>
        <taxon>Eukaryota</taxon>
        <taxon>Metazoa</taxon>
        <taxon>Spiralia</taxon>
        <taxon>Lophotrochozoa</taxon>
        <taxon>Platyhelminthes</taxon>
        <taxon>Trematoda</taxon>
        <taxon>Digenea</taxon>
        <taxon>Plagiorchiida</taxon>
        <taxon>Troglotremata</taxon>
        <taxon>Troglotrematidae</taxon>
        <taxon>Paragonimus</taxon>
    </lineage>
</organism>
<dbReference type="GO" id="GO:1904158">
    <property type="term" value="P:axonemal central apparatus assembly"/>
    <property type="evidence" value="ECO:0007669"/>
    <property type="project" value="TreeGrafter"/>
</dbReference>
<feature type="compositionally biased region" description="Polar residues" evidence="1">
    <location>
        <begin position="36"/>
        <end position="47"/>
    </location>
</feature>
<reference evidence="2" key="1">
    <citation type="submission" date="2019-05" db="EMBL/GenBank/DDBJ databases">
        <title>Annotation for the trematode Paragonimus heterotremus.</title>
        <authorList>
            <person name="Choi Y.-J."/>
        </authorList>
    </citation>
    <scope>NUCLEOTIDE SEQUENCE</scope>
    <source>
        <strain evidence="2">LC</strain>
    </source>
</reference>
<comment type="caution">
    <text evidence="2">The sequence shown here is derived from an EMBL/GenBank/DDBJ whole genome shotgun (WGS) entry which is preliminary data.</text>
</comment>
<dbReference type="InterPro" id="IPR026173">
    <property type="entry name" value="SPAG17"/>
</dbReference>
<feature type="region of interest" description="Disordered" evidence="1">
    <location>
        <begin position="1"/>
        <end position="51"/>
    </location>
</feature>
<proteinExistence type="predicted"/>